<keyword evidence="3" id="KW-1185">Reference proteome</keyword>
<organism evidence="2 3">
    <name type="scientific">Paenibacillus auburnensis</name>
    <dbReference type="NCBI Taxonomy" id="2905649"/>
    <lineage>
        <taxon>Bacteria</taxon>
        <taxon>Bacillati</taxon>
        <taxon>Bacillota</taxon>
        <taxon>Bacilli</taxon>
        <taxon>Bacillales</taxon>
        <taxon>Paenibacillaceae</taxon>
        <taxon>Paenibacillus</taxon>
    </lineage>
</organism>
<evidence type="ECO:0000313" key="3">
    <source>
        <dbReference type="Proteomes" id="UP000838324"/>
    </source>
</evidence>
<dbReference type="EMBL" id="CAKMMG010000009">
    <property type="protein sequence ID" value="CAH1219009.1"/>
    <property type="molecule type" value="Genomic_DNA"/>
</dbReference>
<reference evidence="2" key="1">
    <citation type="submission" date="2022-01" db="EMBL/GenBank/DDBJ databases">
        <authorList>
            <person name="Criscuolo A."/>
        </authorList>
    </citation>
    <scope>NUCLEOTIDE SEQUENCE</scope>
    <source>
        <strain evidence="2">CIP111892</strain>
    </source>
</reference>
<feature type="transmembrane region" description="Helical" evidence="1">
    <location>
        <begin position="7"/>
        <end position="27"/>
    </location>
</feature>
<name>A0ABN8GUX9_9BACL</name>
<keyword evidence="1" id="KW-1133">Transmembrane helix</keyword>
<keyword evidence="1" id="KW-0472">Membrane</keyword>
<dbReference type="Proteomes" id="UP000838324">
    <property type="component" value="Unassembled WGS sequence"/>
</dbReference>
<evidence type="ECO:0000256" key="1">
    <source>
        <dbReference type="SAM" id="Phobius"/>
    </source>
</evidence>
<gene>
    <name evidence="2" type="ORF">PAECIP111892_04644</name>
</gene>
<comment type="caution">
    <text evidence="2">The sequence shown here is derived from an EMBL/GenBank/DDBJ whole genome shotgun (WGS) entry which is preliminary data.</text>
</comment>
<protein>
    <submittedName>
        <fullName evidence="2">Uncharacterized protein</fullName>
    </submittedName>
</protein>
<proteinExistence type="predicted"/>
<accession>A0ABN8GUX9</accession>
<feature type="transmembrane region" description="Helical" evidence="1">
    <location>
        <begin position="39"/>
        <end position="60"/>
    </location>
</feature>
<sequence length="308" mass="35868">MRTRETVIATCLLLGIMILGVLPNAPFHLPLQSGTWTEYTGVIVTFIGIIVTAYFSWLLYHISKDATYMAQKAVEISENGYNVAKESQESTKQSLKITALVEKRLTTERFREYQEFMHNYFNPKISELQEVYKEIITSLSKATEEFLDKYEKVEEKYIVSPYHQIEDTTNLSEEEKKNYLKHHVEYMNEYSKVSFPFCVIHSTTEFPFTHNLSIEELSRYFTEEQTKELKVIWKMANSIIDSNDIKLEGSSVSVFGNSNQSKVDKINKLKDGYTQLNDRINTLIDSINNEREKFKYEISVFDSIIHSS</sequence>
<dbReference type="RefSeq" id="WP_236336494.1">
    <property type="nucleotide sequence ID" value="NZ_CAKMMG010000009.1"/>
</dbReference>
<keyword evidence="1" id="KW-0812">Transmembrane</keyword>
<evidence type="ECO:0000313" key="2">
    <source>
        <dbReference type="EMBL" id="CAH1219009.1"/>
    </source>
</evidence>